<feature type="domain" description="Aromatic amino acid beta-eliminating lyase/threonine aldolase" evidence="6">
    <location>
        <begin position="17"/>
        <end position="259"/>
    </location>
</feature>
<organism evidence="7 8">
    <name type="scientific">Geodia barretti</name>
    <name type="common">Barrett's horny sponge</name>
    <dbReference type="NCBI Taxonomy" id="519541"/>
    <lineage>
        <taxon>Eukaryota</taxon>
        <taxon>Metazoa</taxon>
        <taxon>Porifera</taxon>
        <taxon>Demospongiae</taxon>
        <taxon>Heteroscleromorpha</taxon>
        <taxon>Tetractinellida</taxon>
        <taxon>Astrophorina</taxon>
        <taxon>Geodiidae</taxon>
        <taxon>Geodia</taxon>
    </lineage>
</organism>
<gene>
    <name evidence="7" type="ORF">GBAR_LOCUS21422</name>
</gene>
<dbReference type="NCBIfam" id="NF041359">
    <property type="entry name" value="GntG_guanitoxin"/>
    <property type="match status" value="1"/>
</dbReference>
<evidence type="ECO:0000313" key="7">
    <source>
        <dbReference type="EMBL" id="CAI8038416.1"/>
    </source>
</evidence>
<reference evidence="7" key="1">
    <citation type="submission" date="2023-03" db="EMBL/GenBank/DDBJ databases">
        <authorList>
            <person name="Steffen K."/>
            <person name="Cardenas P."/>
        </authorList>
    </citation>
    <scope>NUCLEOTIDE SEQUENCE</scope>
</reference>
<comment type="similarity">
    <text evidence="2">Belongs to the threonine aldolase family.</text>
</comment>
<keyword evidence="3" id="KW-0663">Pyridoxal phosphate</keyword>
<feature type="modified residue" description="N6-(pyridoxal phosphate)lysine" evidence="5">
    <location>
        <position position="171"/>
    </location>
</feature>
<accession>A0AA35T0F9</accession>
<dbReference type="PANTHER" id="PTHR48097">
    <property type="entry name" value="L-THREONINE ALDOLASE-RELATED"/>
    <property type="match status" value="1"/>
</dbReference>
<evidence type="ECO:0000256" key="3">
    <source>
        <dbReference type="ARBA" id="ARBA00022898"/>
    </source>
</evidence>
<dbReference type="GO" id="GO:0005829">
    <property type="term" value="C:cytosol"/>
    <property type="evidence" value="ECO:0007669"/>
    <property type="project" value="TreeGrafter"/>
</dbReference>
<evidence type="ECO:0000256" key="2">
    <source>
        <dbReference type="ARBA" id="ARBA00006966"/>
    </source>
</evidence>
<dbReference type="PIRSF" id="PIRSF017617">
    <property type="entry name" value="Thr_aldolase"/>
    <property type="match status" value="1"/>
</dbReference>
<comment type="cofactor">
    <cofactor evidence="1">
        <name>pyridoxal 5'-phosphate</name>
        <dbReference type="ChEBI" id="CHEBI:597326"/>
    </cofactor>
</comment>
<dbReference type="PANTHER" id="PTHR48097:SF9">
    <property type="entry name" value="L-THREONINE ALDOLASE"/>
    <property type="match status" value="1"/>
</dbReference>
<evidence type="ECO:0000256" key="5">
    <source>
        <dbReference type="PIRSR" id="PIRSR017617-1"/>
    </source>
</evidence>
<dbReference type="EMBL" id="CASHTH010002987">
    <property type="protein sequence ID" value="CAI8038416.1"/>
    <property type="molecule type" value="Genomic_DNA"/>
</dbReference>
<dbReference type="InterPro" id="IPR023603">
    <property type="entry name" value="Low_specificity_L-TA-like"/>
</dbReference>
<dbReference type="NCBIfam" id="NF007825">
    <property type="entry name" value="PRK10534.1"/>
    <property type="match status" value="1"/>
</dbReference>
<proteinExistence type="inferred from homology"/>
<dbReference type="InterPro" id="IPR001597">
    <property type="entry name" value="ArAA_b-elim_lyase/Thr_aldolase"/>
</dbReference>
<dbReference type="SUPFAM" id="SSF53383">
    <property type="entry name" value="PLP-dependent transferases"/>
    <property type="match status" value="1"/>
</dbReference>
<keyword evidence="8" id="KW-1185">Reference proteome</keyword>
<dbReference type="InterPro" id="IPR015421">
    <property type="entry name" value="PyrdxlP-dep_Trfase_major"/>
</dbReference>
<dbReference type="AlphaFoldDB" id="A0AA35T0F9"/>
<dbReference type="GO" id="GO:0006545">
    <property type="term" value="P:glycine biosynthetic process"/>
    <property type="evidence" value="ECO:0007669"/>
    <property type="project" value="TreeGrafter"/>
</dbReference>
<evidence type="ECO:0000313" key="8">
    <source>
        <dbReference type="Proteomes" id="UP001174909"/>
    </source>
</evidence>
<dbReference type="Pfam" id="PF01212">
    <property type="entry name" value="Beta_elim_lyase"/>
    <property type="match status" value="1"/>
</dbReference>
<dbReference type="Proteomes" id="UP001174909">
    <property type="component" value="Unassembled WGS sequence"/>
</dbReference>
<dbReference type="GO" id="GO:0006567">
    <property type="term" value="P:L-threonine catabolic process"/>
    <property type="evidence" value="ECO:0007669"/>
    <property type="project" value="TreeGrafter"/>
</dbReference>
<protein>
    <submittedName>
        <fullName evidence="7">Low specificity L-threonine aldolase</fullName>
    </submittedName>
</protein>
<evidence type="ECO:0000256" key="1">
    <source>
        <dbReference type="ARBA" id="ARBA00001933"/>
    </source>
</evidence>
<keyword evidence="4" id="KW-0456">Lyase</keyword>
<dbReference type="Gene3D" id="3.40.640.10">
    <property type="entry name" value="Type I PLP-dependent aspartate aminotransferase-like (Major domain)"/>
    <property type="match status" value="1"/>
</dbReference>
<dbReference type="GO" id="GO:0008732">
    <property type="term" value="F:L-allo-threonine aldolase activity"/>
    <property type="evidence" value="ECO:0007669"/>
    <property type="project" value="TreeGrafter"/>
</dbReference>
<evidence type="ECO:0000256" key="4">
    <source>
        <dbReference type="ARBA" id="ARBA00023239"/>
    </source>
</evidence>
<evidence type="ECO:0000259" key="6">
    <source>
        <dbReference type="Pfam" id="PF01212"/>
    </source>
</evidence>
<dbReference type="Gene3D" id="3.90.1150.10">
    <property type="entry name" value="Aspartate Aminotransferase, domain 1"/>
    <property type="match status" value="1"/>
</dbReference>
<dbReference type="InterPro" id="IPR015422">
    <property type="entry name" value="PyrdxlP-dep_Trfase_small"/>
</dbReference>
<name>A0AA35T0F9_GEOBA</name>
<dbReference type="InterPro" id="IPR015424">
    <property type="entry name" value="PyrdxlP-dep_Trfase"/>
</dbReference>
<sequence length="310" mass="34143">MTSMEKTRQSIDCRTSWRRSLEWKLGLFVTSGTQANLLALLAHCSRGDEYIVGQVAHTYKYEGGGGAVLGGIQPQPLDFEENGTIDLDVARSFIKPDNDHFANTRLFCLENTIAGKALPMKYLDDAAQFVNSNGLAFHLDGARVFNAAVFHGVDVVDITERFDTVSCCFSKGLGAPLGSILCGDRETIRSARRWRKLVGGGMRQSGVVAAAALFAVKNHVARLAEDHHNAKWIAEQLSSIDEIDVEFHENQTNMVFVSADRKQIDELAQFLRGSEIIVTPGSPMRLVTHLDVDRVAASLLVDGIKEFFSR</sequence>
<dbReference type="FunFam" id="3.40.640.10:FF:000030">
    <property type="entry name" value="Low-specificity L-threonine aldolase"/>
    <property type="match status" value="1"/>
</dbReference>
<comment type="caution">
    <text evidence="7">The sequence shown here is derived from an EMBL/GenBank/DDBJ whole genome shotgun (WGS) entry which is preliminary data.</text>
</comment>